<name>A0A9W9ZQ20_9CNID</name>
<dbReference type="EMBL" id="MU825885">
    <property type="protein sequence ID" value="KAJ7384698.1"/>
    <property type="molecule type" value="Genomic_DNA"/>
</dbReference>
<accession>A0A9W9ZQ20</accession>
<dbReference type="InterPro" id="IPR044925">
    <property type="entry name" value="His-Me_finger_sf"/>
</dbReference>
<sequence length="214" mass="23417">MNFPGLVLFIALLVAVEFTVFSWASHEKPEIKDDDLNAKDIRQQEAHDRSVIGTPLQCIVPFSVKGKAPNFPTVNTVAICQSVPPSIVAEFGSLFETNWGIPLYSIYALDPVKVSAIGSFPRPSNPKWLQTAGIPLQGSDAMYYNQPGPVKYQKGHVAPFDVLSYSAGSGLASFTYTNAVPQVDKFNIGSWKKYEGRIKKYAQNVCAPGLELCT</sequence>
<dbReference type="SUPFAM" id="SSF54060">
    <property type="entry name" value="His-Me finger endonucleases"/>
    <property type="match status" value="1"/>
</dbReference>
<reference evidence="3" key="1">
    <citation type="submission" date="2023-01" db="EMBL/GenBank/DDBJ databases">
        <title>Genome assembly of the deep-sea coral Lophelia pertusa.</title>
        <authorList>
            <person name="Herrera S."/>
            <person name="Cordes E."/>
        </authorList>
    </citation>
    <scope>NUCLEOTIDE SEQUENCE</scope>
    <source>
        <strain evidence="3">USNM1676648</strain>
        <tissue evidence="3">Polyp</tissue>
    </source>
</reference>
<gene>
    <name evidence="3" type="ORF">OS493_020281</name>
</gene>
<evidence type="ECO:0000256" key="1">
    <source>
        <dbReference type="SAM" id="SignalP"/>
    </source>
</evidence>
<dbReference type="GO" id="GO:0016787">
    <property type="term" value="F:hydrolase activity"/>
    <property type="evidence" value="ECO:0007669"/>
    <property type="project" value="InterPro"/>
</dbReference>
<dbReference type="GO" id="GO:0046872">
    <property type="term" value="F:metal ion binding"/>
    <property type="evidence" value="ECO:0007669"/>
    <property type="project" value="InterPro"/>
</dbReference>
<dbReference type="InterPro" id="IPR039015">
    <property type="entry name" value="ENDOD1"/>
</dbReference>
<evidence type="ECO:0000313" key="3">
    <source>
        <dbReference type="EMBL" id="KAJ7384698.1"/>
    </source>
</evidence>
<feature type="domain" description="DNA/RNA non-specific endonuclease/pyrophosphatase/phosphodiesterase" evidence="2">
    <location>
        <begin position="89"/>
        <end position="204"/>
    </location>
</feature>
<keyword evidence="4" id="KW-1185">Reference proteome</keyword>
<dbReference type="InterPro" id="IPR044929">
    <property type="entry name" value="DNA/RNA_non-sp_Endonuclease_sf"/>
</dbReference>
<dbReference type="Proteomes" id="UP001163046">
    <property type="component" value="Unassembled WGS sequence"/>
</dbReference>
<dbReference type="PANTHER" id="PTHR21472:SF7">
    <property type="entry name" value="ENDONUCLEASE G, MITOCHONDRIAL-LIKE ISOFORM X2"/>
    <property type="match status" value="1"/>
</dbReference>
<dbReference type="Gene3D" id="3.40.570.10">
    <property type="entry name" value="Extracellular Endonuclease, subunit A"/>
    <property type="match status" value="1"/>
</dbReference>
<feature type="chain" id="PRO_5040995972" description="DNA/RNA non-specific endonuclease/pyrophosphatase/phosphodiesterase domain-containing protein" evidence="1">
    <location>
        <begin position="25"/>
        <end position="214"/>
    </location>
</feature>
<proteinExistence type="predicted"/>
<feature type="signal peptide" evidence="1">
    <location>
        <begin position="1"/>
        <end position="24"/>
    </location>
</feature>
<dbReference type="AlphaFoldDB" id="A0A9W9ZQ20"/>
<dbReference type="GO" id="GO:0003676">
    <property type="term" value="F:nucleic acid binding"/>
    <property type="evidence" value="ECO:0007669"/>
    <property type="project" value="InterPro"/>
</dbReference>
<protein>
    <recommendedName>
        <fullName evidence="2">DNA/RNA non-specific endonuclease/pyrophosphatase/phosphodiesterase domain-containing protein</fullName>
    </recommendedName>
</protein>
<evidence type="ECO:0000259" key="2">
    <source>
        <dbReference type="Pfam" id="PF01223"/>
    </source>
</evidence>
<dbReference type="InterPro" id="IPR001604">
    <property type="entry name" value="Endo_G_ENPP1-like_dom"/>
</dbReference>
<keyword evidence="1" id="KW-0732">Signal</keyword>
<dbReference type="Pfam" id="PF01223">
    <property type="entry name" value="Endonuclease_NS"/>
    <property type="match status" value="1"/>
</dbReference>
<comment type="caution">
    <text evidence="3">The sequence shown here is derived from an EMBL/GenBank/DDBJ whole genome shotgun (WGS) entry which is preliminary data.</text>
</comment>
<organism evidence="3 4">
    <name type="scientific">Desmophyllum pertusum</name>
    <dbReference type="NCBI Taxonomy" id="174260"/>
    <lineage>
        <taxon>Eukaryota</taxon>
        <taxon>Metazoa</taxon>
        <taxon>Cnidaria</taxon>
        <taxon>Anthozoa</taxon>
        <taxon>Hexacorallia</taxon>
        <taxon>Scleractinia</taxon>
        <taxon>Caryophylliina</taxon>
        <taxon>Caryophylliidae</taxon>
        <taxon>Desmophyllum</taxon>
    </lineage>
</organism>
<dbReference type="OrthoDB" id="69221at2759"/>
<evidence type="ECO:0000313" key="4">
    <source>
        <dbReference type="Proteomes" id="UP001163046"/>
    </source>
</evidence>
<dbReference type="PANTHER" id="PTHR21472">
    <property type="entry name" value="ENDONUCLEASE DOMAIN-CONTAINING 1 PROTEIN ENDOD1"/>
    <property type="match status" value="1"/>
</dbReference>